<proteinExistence type="predicted"/>
<protein>
    <submittedName>
        <fullName evidence="1">Uncharacterized protein</fullName>
    </submittedName>
</protein>
<dbReference type="AlphaFoldDB" id="A0A9E7ZVR8"/>
<accession>A0A9E7ZVR8</accession>
<dbReference type="EMBL" id="CP102774">
    <property type="protein sequence ID" value="UZF88101.1"/>
    <property type="molecule type" value="Genomic_DNA"/>
</dbReference>
<evidence type="ECO:0000313" key="1">
    <source>
        <dbReference type="EMBL" id="UZF88101.1"/>
    </source>
</evidence>
<reference evidence="1" key="1">
    <citation type="submission" date="2022-08" db="EMBL/GenBank/DDBJ databases">
        <title>Complete Genome Sequences of 2 Bosea sp. soil isolates.</title>
        <authorList>
            <person name="Alvarez Arevalo M."/>
            <person name="Sterndorff E.B."/>
            <person name="Faurdal D."/>
            <person name="Joergensen T.S."/>
            <person name="Weber T."/>
        </authorList>
    </citation>
    <scope>NUCLEOTIDE SEQUENCE</scope>
    <source>
        <strain evidence="1">NBC_00436</strain>
    </source>
</reference>
<organism evidence="1">
    <name type="scientific">Bosea sp. NBC_00436</name>
    <dbReference type="NCBI Taxonomy" id="2969620"/>
    <lineage>
        <taxon>Bacteria</taxon>
        <taxon>Pseudomonadati</taxon>
        <taxon>Pseudomonadota</taxon>
        <taxon>Alphaproteobacteria</taxon>
        <taxon>Hyphomicrobiales</taxon>
        <taxon>Boseaceae</taxon>
        <taxon>Bosea</taxon>
    </lineage>
</organism>
<gene>
    <name evidence="1" type="ORF">NWE54_04745</name>
</gene>
<sequence>MSPLKKGRQPAVTDLKQARAILRKVDREAVTPIARIASATGRP</sequence>
<name>A0A9E7ZVR8_9HYPH</name>